<feature type="compositionally biased region" description="Basic residues" evidence="1">
    <location>
        <begin position="370"/>
        <end position="382"/>
    </location>
</feature>
<feature type="compositionally biased region" description="Acidic residues" evidence="1">
    <location>
        <begin position="45"/>
        <end position="54"/>
    </location>
</feature>
<reference evidence="3" key="1">
    <citation type="submission" date="2025-08" db="UniProtKB">
        <authorList>
            <consortium name="RefSeq"/>
        </authorList>
    </citation>
    <scope>IDENTIFICATION</scope>
</reference>
<feature type="region of interest" description="Disordered" evidence="1">
    <location>
        <begin position="338"/>
        <end position="391"/>
    </location>
</feature>
<feature type="compositionally biased region" description="Basic and acidic residues" evidence="1">
    <location>
        <begin position="106"/>
        <end position="115"/>
    </location>
</feature>
<dbReference type="OrthoDB" id="7701249at2759"/>
<organism evidence="2 3">
    <name type="scientific">Trichoplusia ni</name>
    <name type="common">Cabbage looper</name>
    <dbReference type="NCBI Taxonomy" id="7111"/>
    <lineage>
        <taxon>Eukaryota</taxon>
        <taxon>Metazoa</taxon>
        <taxon>Ecdysozoa</taxon>
        <taxon>Arthropoda</taxon>
        <taxon>Hexapoda</taxon>
        <taxon>Insecta</taxon>
        <taxon>Pterygota</taxon>
        <taxon>Neoptera</taxon>
        <taxon>Endopterygota</taxon>
        <taxon>Lepidoptera</taxon>
        <taxon>Glossata</taxon>
        <taxon>Ditrysia</taxon>
        <taxon>Noctuoidea</taxon>
        <taxon>Noctuidae</taxon>
        <taxon>Plusiinae</taxon>
        <taxon>Trichoplusia</taxon>
    </lineage>
</organism>
<dbReference type="AlphaFoldDB" id="A0A7E5W7C2"/>
<dbReference type="InParanoid" id="A0A7E5W7C2"/>
<accession>A0A7E5W7C2</accession>
<feature type="region of interest" description="Disordered" evidence="1">
    <location>
        <begin position="90"/>
        <end position="117"/>
    </location>
</feature>
<dbReference type="Proteomes" id="UP000322000">
    <property type="component" value="Chromosome 13"/>
</dbReference>
<dbReference type="KEGG" id="tnl:113500090"/>
<proteinExistence type="predicted"/>
<evidence type="ECO:0000313" key="3">
    <source>
        <dbReference type="RefSeq" id="XP_026736563.1"/>
    </source>
</evidence>
<name>A0A7E5W7C2_TRINI</name>
<evidence type="ECO:0000313" key="2">
    <source>
        <dbReference type="Proteomes" id="UP000322000"/>
    </source>
</evidence>
<feature type="compositionally biased region" description="Low complexity" evidence="1">
    <location>
        <begin position="360"/>
        <end position="369"/>
    </location>
</feature>
<dbReference type="PANTHER" id="PTHR34239">
    <property type="entry name" value="APPLE DOMAIN-CONTAINING PROTEIN"/>
    <property type="match status" value="1"/>
</dbReference>
<dbReference type="RefSeq" id="XP_026736563.1">
    <property type="nucleotide sequence ID" value="XM_026880762.1"/>
</dbReference>
<sequence length="408" mass="46797">MGRRKRKSNKDDEEEIRRKIRKLEKKLHEPTRKRVMRLPSSSSDENQEATQEETEDRRIEYDTLHDMVPDTLPFTTDTPEYGDLIQTVNTGPPIPLTEELPGSPKKQVESEKSETNDLELEGSILSLLGEAPEINTDLGPPVHKDIAARWREVLQKGLKEVNRDEIIKNYPIPNNLDLLIPPILNPEVRAALPEGLVKRDLSICYRQKEMGVSLSALSKSMYMLICEANNCLTDNKSATLKPLSDACRLLCDLYQTETKRRRLYIISSINVKMKEIITDTVPGKYLFGDNICEKLKAAQSIDKSGQMLKAIQNRPFLNTKNIVTPNVRTLNSKIPYRRGAARTNMGRQRRSEQHQRQHQRAAASAIIGAAHHRRRRRLRRRGNGSDISDVDARLGGTRRRRAWRRSWK</sequence>
<feature type="region of interest" description="Disordered" evidence="1">
    <location>
        <begin position="1"/>
        <end position="57"/>
    </location>
</feature>
<dbReference type="GeneID" id="113500090"/>
<dbReference type="PANTHER" id="PTHR34239:SF2">
    <property type="entry name" value="TRANSPOSABLE ELEMENT P TRANSPOSASE_THAP9 CONSERVED DOMAIN-CONTAINING PROTEIN"/>
    <property type="match status" value="1"/>
</dbReference>
<keyword evidence="2" id="KW-1185">Reference proteome</keyword>
<evidence type="ECO:0000256" key="1">
    <source>
        <dbReference type="SAM" id="MobiDB-lite"/>
    </source>
</evidence>
<protein>
    <submittedName>
        <fullName evidence="3">Uncharacterized protein LOC113500090 isoform X1</fullName>
    </submittedName>
</protein>
<gene>
    <name evidence="3" type="primary">LOC113500090</name>
</gene>